<evidence type="ECO:0000313" key="2">
    <source>
        <dbReference type="EMBL" id="MVN88665.1"/>
    </source>
</evidence>
<sequence>MRDRAWWSGAWQRGLTAWPGLVTLVSLLAVLLGTAPSLPSPGPETAAAGRLTPALPELRPPAAPASPVPLVPGTPPEPIWLPRLHHGAVAVQPRWTEPTPRPSLSLLGRRQTDGG</sequence>
<feature type="region of interest" description="Disordered" evidence="1">
    <location>
        <begin position="93"/>
        <end position="115"/>
    </location>
</feature>
<dbReference type="Proteomes" id="UP000483286">
    <property type="component" value="Unassembled WGS sequence"/>
</dbReference>
<name>A0A7C9M8K8_9DEIO</name>
<organism evidence="2 3">
    <name type="scientific">Deinococcus arboris</name>
    <dbReference type="NCBI Taxonomy" id="2682977"/>
    <lineage>
        <taxon>Bacteria</taxon>
        <taxon>Thermotogati</taxon>
        <taxon>Deinococcota</taxon>
        <taxon>Deinococci</taxon>
        <taxon>Deinococcales</taxon>
        <taxon>Deinococcaceae</taxon>
        <taxon>Deinococcus</taxon>
    </lineage>
</organism>
<evidence type="ECO:0000256" key="1">
    <source>
        <dbReference type="SAM" id="MobiDB-lite"/>
    </source>
</evidence>
<gene>
    <name evidence="2" type="ORF">GO986_18165</name>
</gene>
<feature type="region of interest" description="Disordered" evidence="1">
    <location>
        <begin position="36"/>
        <end position="70"/>
    </location>
</feature>
<dbReference type="EMBL" id="WQLB01000032">
    <property type="protein sequence ID" value="MVN88665.1"/>
    <property type="molecule type" value="Genomic_DNA"/>
</dbReference>
<feature type="compositionally biased region" description="Pro residues" evidence="1">
    <location>
        <begin position="58"/>
        <end position="70"/>
    </location>
</feature>
<reference evidence="2 3" key="1">
    <citation type="submission" date="2019-12" db="EMBL/GenBank/DDBJ databases">
        <title>Deinococcus sp. HMF7620 Genome sequencing and assembly.</title>
        <authorList>
            <person name="Kang H."/>
            <person name="Kim H."/>
            <person name="Joh K."/>
        </authorList>
    </citation>
    <scope>NUCLEOTIDE SEQUENCE [LARGE SCALE GENOMIC DNA]</scope>
    <source>
        <strain evidence="2 3">HMF7620</strain>
    </source>
</reference>
<accession>A0A7C9M8K8</accession>
<protein>
    <submittedName>
        <fullName evidence="2">Uncharacterized protein</fullName>
    </submittedName>
</protein>
<dbReference type="AlphaFoldDB" id="A0A7C9M8K8"/>
<keyword evidence="3" id="KW-1185">Reference proteome</keyword>
<evidence type="ECO:0000313" key="3">
    <source>
        <dbReference type="Proteomes" id="UP000483286"/>
    </source>
</evidence>
<proteinExistence type="predicted"/>
<dbReference type="RefSeq" id="WP_157460722.1">
    <property type="nucleotide sequence ID" value="NZ_WQLB01000032.1"/>
</dbReference>
<comment type="caution">
    <text evidence="2">The sequence shown here is derived from an EMBL/GenBank/DDBJ whole genome shotgun (WGS) entry which is preliminary data.</text>
</comment>